<sequence length="82" mass="9393">MDTRRTTNTVTEVCRGSGRFRACLFISVRIPYLNTFCHFHFDSSSCCSFLFPRGLNFSSNLNVKQLALKIVGIFFDKMCIIV</sequence>
<reference evidence="1" key="2">
    <citation type="journal article" date="2015" name="Fish Shellfish Immunol.">
        <title>Early steps in the European eel (Anguilla anguilla)-Vibrio vulnificus interaction in the gills: Role of the RtxA13 toxin.</title>
        <authorList>
            <person name="Callol A."/>
            <person name="Pajuelo D."/>
            <person name="Ebbesson L."/>
            <person name="Teles M."/>
            <person name="MacKenzie S."/>
            <person name="Amaro C."/>
        </authorList>
    </citation>
    <scope>NUCLEOTIDE SEQUENCE</scope>
</reference>
<proteinExistence type="predicted"/>
<protein>
    <submittedName>
        <fullName evidence="1">Uncharacterized protein</fullName>
    </submittedName>
</protein>
<dbReference type="AlphaFoldDB" id="A0A0E9PW19"/>
<name>A0A0E9PW19_ANGAN</name>
<organism evidence="1">
    <name type="scientific">Anguilla anguilla</name>
    <name type="common">European freshwater eel</name>
    <name type="synonym">Muraena anguilla</name>
    <dbReference type="NCBI Taxonomy" id="7936"/>
    <lineage>
        <taxon>Eukaryota</taxon>
        <taxon>Metazoa</taxon>
        <taxon>Chordata</taxon>
        <taxon>Craniata</taxon>
        <taxon>Vertebrata</taxon>
        <taxon>Euteleostomi</taxon>
        <taxon>Actinopterygii</taxon>
        <taxon>Neopterygii</taxon>
        <taxon>Teleostei</taxon>
        <taxon>Anguilliformes</taxon>
        <taxon>Anguillidae</taxon>
        <taxon>Anguilla</taxon>
    </lineage>
</organism>
<reference evidence="1" key="1">
    <citation type="submission" date="2014-11" db="EMBL/GenBank/DDBJ databases">
        <authorList>
            <person name="Amaro Gonzalez C."/>
        </authorList>
    </citation>
    <scope>NUCLEOTIDE SEQUENCE</scope>
</reference>
<dbReference type="EMBL" id="GBXM01100504">
    <property type="protein sequence ID" value="JAH08073.1"/>
    <property type="molecule type" value="Transcribed_RNA"/>
</dbReference>
<evidence type="ECO:0000313" key="1">
    <source>
        <dbReference type="EMBL" id="JAH08073.1"/>
    </source>
</evidence>
<accession>A0A0E9PW19</accession>
<dbReference type="EMBL" id="GBXM01097140">
    <property type="protein sequence ID" value="JAH11437.1"/>
    <property type="molecule type" value="Transcribed_RNA"/>
</dbReference>